<evidence type="ECO:0000259" key="4">
    <source>
        <dbReference type="PROSITE" id="PS50222"/>
    </source>
</evidence>
<dbReference type="PROSITE" id="PS50222">
    <property type="entry name" value="EF_HAND_2"/>
    <property type="match status" value="2"/>
</dbReference>
<dbReference type="FunFam" id="1.10.238.10:FF:000302">
    <property type="entry name" value="Probable calcium-binding protein CML46"/>
    <property type="match status" value="1"/>
</dbReference>
<dbReference type="InterPro" id="IPR002048">
    <property type="entry name" value="EF_hand_dom"/>
</dbReference>
<feature type="domain" description="EF-hand" evidence="4">
    <location>
        <begin position="126"/>
        <end position="161"/>
    </location>
</feature>
<dbReference type="Pfam" id="PF13499">
    <property type="entry name" value="EF-hand_7"/>
    <property type="match status" value="1"/>
</dbReference>
<dbReference type="EMBL" id="JABCRI010000004">
    <property type="protein sequence ID" value="KAF8408116.1"/>
    <property type="molecule type" value="Genomic_DNA"/>
</dbReference>
<evidence type="ECO:0000313" key="6">
    <source>
        <dbReference type="Proteomes" id="UP000655225"/>
    </source>
</evidence>
<dbReference type="PROSITE" id="PS00018">
    <property type="entry name" value="EF_HAND_1"/>
    <property type="match status" value="1"/>
</dbReference>
<feature type="domain" description="EF-hand" evidence="4">
    <location>
        <begin position="164"/>
        <end position="198"/>
    </location>
</feature>
<keyword evidence="1" id="KW-0479">Metal-binding</keyword>
<dbReference type="InterPro" id="IPR039647">
    <property type="entry name" value="EF_hand_pair_protein_CML-like"/>
</dbReference>
<dbReference type="PROSITE" id="PS51257">
    <property type="entry name" value="PROKAR_LIPOPROTEIN"/>
    <property type="match status" value="1"/>
</dbReference>
<evidence type="ECO:0000313" key="5">
    <source>
        <dbReference type="EMBL" id="KAF8408116.1"/>
    </source>
</evidence>
<dbReference type="InterPro" id="IPR018247">
    <property type="entry name" value="EF_Hand_1_Ca_BS"/>
</dbReference>
<evidence type="ECO:0000256" key="1">
    <source>
        <dbReference type="ARBA" id="ARBA00022723"/>
    </source>
</evidence>
<sequence>MENKTSSNTFSSSFSLTGCIEFLLSPRNLFWVDRFRKYYHSLLQSQLELVFFGKPKVWVDRKNPNITDFSSRELCFHEKRDDGKLCREDVEMVMESLGISCFPDGEKIQERLGLDEVSVLFAEKEPSLEEVKEAFDVFDENRDGFIDARELQRVLCSLGFREGSEVEECRKMIETFDENGDEQIDFNEFVKFMENSLF</sequence>
<keyword evidence="6" id="KW-1185">Reference proteome</keyword>
<reference evidence="5 6" key="1">
    <citation type="submission" date="2020-04" db="EMBL/GenBank/DDBJ databases">
        <title>Plant Genome Project.</title>
        <authorList>
            <person name="Zhang R.-G."/>
        </authorList>
    </citation>
    <scope>NUCLEOTIDE SEQUENCE [LARGE SCALE GENOMIC DNA]</scope>
    <source>
        <strain evidence="5">YNK0</strain>
        <tissue evidence="5">Leaf</tissue>
    </source>
</reference>
<proteinExistence type="predicted"/>
<dbReference type="OrthoDB" id="26525at2759"/>
<keyword evidence="2" id="KW-0677">Repeat</keyword>
<protein>
    <recommendedName>
        <fullName evidence="4">EF-hand domain-containing protein</fullName>
    </recommendedName>
</protein>
<dbReference type="CDD" id="cd00051">
    <property type="entry name" value="EFh"/>
    <property type="match status" value="1"/>
</dbReference>
<dbReference type="Gene3D" id="1.10.238.10">
    <property type="entry name" value="EF-hand"/>
    <property type="match status" value="1"/>
</dbReference>
<comment type="caution">
    <text evidence="5">The sequence shown here is derived from an EMBL/GenBank/DDBJ whole genome shotgun (WGS) entry which is preliminary data.</text>
</comment>
<dbReference type="SUPFAM" id="SSF47473">
    <property type="entry name" value="EF-hand"/>
    <property type="match status" value="1"/>
</dbReference>
<gene>
    <name evidence="5" type="ORF">HHK36_007258</name>
</gene>
<evidence type="ECO:0000256" key="3">
    <source>
        <dbReference type="ARBA" id="ARBA00022837"/>
    </source>
</evidence>
<dbReference type="Proteomes" id="UP000655225">
    <property type="component" value="Unassembled WGS sequence"/>
</dbReference>
<organism evidence="5 6">
    <name type="scientific">Tetracentron sinense</name>
    <name type="common">Spur-leaf</name>
    <dbReference type="NCBI Taxonomy" id="13715"/>
    <lineage>
        <taxon>Eukaryota</taxon>
        <taxon>Viridiplantae</taxon>
        <taxon>Streptophyta</taxon>
        <taxon>Embryophyta</taxon>
        <taxon>Tracheophyta</taxon>
        <taxon>Spermatophyta</taxon>
        <taxon>Magnoliopsida</taxon>
        <taxon>Trochodendrales</taxon>
        <taxon>Trochodendraceae</taxon>
        <taxon>Tetracentron</taxon>
    </lineage>
</organism>
<dbReference type="InterPro" id="IPR011992">
    <property type="entry name" value="EF-hand-dom_pair"/>
</dbReference>
<evidence type="ECO:0000256" key="2">
    <source>
        <dbReference type="ARBA" id="ARBA00022737"/>
    </source>
</evidence>
<dbReference type="AlphaFoldDB" id="A0A834ZJH0"/>
<name>A0A834ZJH0_TETSI</name>
<keyword evidence="3" id="KW-0106">Calcium</keyword>
<dbReference type="GO" id="GO:0005509">
    <property type="term" value="F:calcium ion binding"/>
    <property type="evidence" value="ECO:0007669"/>
    <property type="project" value="InterPro"/>
</dbReference>
<dbReference type="SMART" id="SM00054">
    <property type="entry name" value="EFh"/>
    <property type="match status" value="2"/>
</dbReference>
<dbReference type="PANTHER" id="PTHR10891">
    <property type="entry name" value="EF-HAND CALCIUM-BINDING DOMAIN CONTAINING PROTEIN"/>
    <property type="match status" value="1"/>
</dbReference>
<accession>A0A834ZJH0</accession>
<dbReference type="OMA" id="CQRMIAP"/>